<accession>A0ABQ7M3D5</accession>
<organism evidence="1 2">
    <name type="scientific">Brassica rapa subsp. trilocularis</name>
    <dbReference type="NCBI Taxonomy" id="1813537"/>
    <lineage>
        <taxon>Eukaryota</taxon>
        <taxon>Viridiplantae</taxon>
        <taxon>Streptophyta</taxon>
        <taxon>Embryophyta</taxon>
        <taxon>Tracheophyta</taxon>
        <taxon>Spermatophyta</taxon>
        <taxon>Magnoliopsida</taxon>
        <taxon>eudicotyledons</taxon>
        <taxon>Gunneridae</taxon>
        <taxon>Pentapetalae</taxon>
        <taxon>rosids</taxon>
        <taxon>malvids</taxon>
        <taxon>Brassicales</taxon>
        <taxon>Brassicaceae</taxon>
        <taxon>Brassiceae</taxon>
        <taxon>Brassica</taxon>
    </lineage>
</organism>
<keyword evidence="2" id="KW-1185">Reference proteome</keyword>
<reference evidence="1 2" key="1">
    <citation type="submission" date="2021-03" db="EMBL/GenBank/DDBJ databases">
        <authorList>
            <person name="King G.J."/>
            <person name="Bancroft I."/>
            <person name="Baten A."/>
            <person name="Bloomfield J."/>
            <person name="Borpatragohain P."/>
            <person name="He Z."/>
            <person name="Irish N."/>
            <person name="Irwin J."/>
            <person name="Liu K."/>
            <person name="Mauleon R.P."/>
            <person name="Moore J."/>
            <person name="Morris R."/>
            <person name="Ostergaard L."/>
            <person name="Wang B."/>
            <person name="Wells R."/>
        </authorList>
    </citation>
    <scope>NUCLEOTIDE SEQUENCE [LARGE SCALE GENOMIC DNA]</scope>
    <source>
        <strain evidence="1">R-o-18</strain>
        <tissue evidence="1">Leaf</tissue>
    </source>
</reference>
<dbReference type="EMBL" id="JADBGQ010000006">
    <property type="protein sequence ID" value="KAG5393307.1"/>
    <property type="molecule type" value="Genomic_DNA"/>
</dbReference>
<dbReference type="Proteomes" id="UP000823674">
    <property type="component" value="Chromosome A06"/>
</dbReference>
<sequence>MEVVSRPRSLPDLKNLRIKLRSEKPVYLKTFKWLKNRKNFWKKVRTLYNKKLPNEDKSDIKTYQNAQIYYERETSSEDFQEVHTTSRKSRRLKWKSSGRLPGSRLVHYIFDG</sequence>
<proteinExistence type="predicted"/>
<evidence type="ECO:0000313" key="2">
    <source>
        <dbReference type="Proteomes" id="UP000823674"/>
    </source>
</evidence>
<protein>
    <submittedName>
        <fullName evidence="1">Uncharacterized protein</fullName>
    </submittedName>
</protein>
<comment type="caution">
    <text evidence="1">The sequence shown here is derived from an EMBL/GenBank/DDBJ whole genome shotgun (WGS) entry which is preliminary data.</text>
</comment>
<gene>
    <name evidence="1" type="primary">A06g504630.1_BraROA</name>
    <name evidence="1" type="ORF">IGI04_023270</name>
</gene>
<evidence type="ECO:0000313" key="1">
    <source>
        <dbReference type="EMBL" id="KAG5393307.1"/>
    </source>
</evidence>
<name>A0ABQ7M3D5_BRACM</name>